<keyword evidence="1" id="KW-1133">Transmembrane helix</keyword>
<accession>A0A0W4ZTW9</accession>
<dbReference type="GeneID" id="28939599"/>
<protein>
    <submittedName>
        <fullName evidence="2">Uncharacterized protein</fullName>
    </submittedName>
</protein>
<proteinExistence type="predicted"/>
<keyword evidence="3" id="KW-1185">Reference proteome</keyword>
<evidence type="ECO:0000256" key="1">
    <source>
        <dbReference type="SAM" id="Phobius"/>
    </source>
</evidence>
<evidence type="ECO:0000313" key="2">
    <source>
        <dbReference type="EMBL" id="KTW31820.1"/>
    </source>
</evidence>
<reference evidence="3" key="1">
    <citation type="journal article" date="2016" name="Nat. Commun.">
        <title>Genome analysis of three Pneumocystis species reveals adaptation mechanisms to life exclusively in mammalian hosts.</title>
        <authorList>
            <person name="Ma L."/>
            <person name="Chen Z."/>
            <person name="Huang D.W."/>
            <person name="Kutty G."/>
            <person name="Ishihara M."/>
            <person name="Wang H."/>
            <person name="Abouelleil A."/>
            <person name="Bishop L."/>
            <person name="Davey E."/>
            <person name="Deng R."/>
            <person name="Deng X."/>
            <person name="Fan L."/>
            <person name="Fantoni G."/>
            <person name="Fitzgerald M."/>
            <person name="Gogineni E."/>
            <person name="Goldberg J.M."/>
            <person name="Handley G."/>
            <person name="Hu X."/>
            <person name="Huber C."/>
            <person name="Jiao X."/>
            <person name="Jones K."/>
            <person name="Levin J.Z."/>
            <person name="Liu Y."/>
            <person name="Macdonald P."/>
            <person name="Melnikov A."/>
            <person name="Raley C."/>
            <person name="Sassi M."/>
            <person name="Sherman B.T."/>
            <person name="Song X."/>
            <person name="Sykes S."/>
            <person name="Tran B."/>
            <person name="Walsh L."/>
            <person name="Xia Y."/>
            <person name="Yang J."/>
            <person name="Young S."/>
            <person name="Zeng Q."/>
            <person name="Zheng X."/>
            <person name="Stephens R."/>
            <person name="Nusbaum C."/>
            <person name="Birren B.W."/>
            <person name="Azadi P."/>
            <person name="Lempicki R.A."/>
            <person name="Cuomo C.A."/>
            <person name="Kovacs J.A."/>
        </authorList>
    </citation>
    <scope>NUCLEOTIDE SEQUENCE [LARGE SCALE GENOMIC DNA]</scope>
    <source>
        <strain evidence="3">RU7</strain>
    </source>
</reference>
<keyword evidence="1" id="KW-0472">Membrane</keyword>
<feature type="transmembrane region" description="Helical" evidence="1">
    <location>
        <begin position="12"/>
        <end position="31"/>
    </location>
</feature>
<gene>
    <name evidence="2" type="ORF">T551_01081</name>
</gene>
<sequence length="76" mass="9218">MVCIRVYEKIPTLLLSFIFNALYIFIFYCFFNLEILPSPKKLVVYTFERNQFNRIHLRVFSLFFFGKKNLLIAEII</sequence>
<dbReference type="Proteomes" id="UP000053447">
    <property type="component" value="Unassembled WGS sequence"/>
</dbReference>
<dbReference type="VEuPathDB" id="FungiDB:T551_01081"/>
<keyword evidence="1" id="KW-0812">Transmembrane</keyword>
<dbReference type="AlphaFoldDB" id="A0A0W4ZTW9"/>
<organism evidence="2 3">
    <name type="scientific">Pneumocystis jirovecii (strain RU7)</name>
    <name type="common">Human pneumocystis pneumonia agent</name>
    <dbReference type="NCBI Taxonomy" id="1408657"/>
    <lineage>
        <taxon>Eukaryota</taxon>
        <taxon>Fungi</taxon>
        <taxon>Dikarya</taxon>
        <taxon>Ascomycota</taxon>
        <taxon>Taphrinomycotina</taxon>
        <taxon>Pneumocystomycetes</taxon>
        <taxon>Pneumocystaceae</taxon>
        <taxon>Pneumocystis</taxon>
    </lineage>
</organism>
<comment type="caution">
    <text evidence="2">The sequence shown here is derived from an EMBL/GenBank/DDBJ whole genome shotgun (WGS) entry which is preliminary data.</text>
</comment>
<evidence type="ECO:0000313" key="3">
    <source>
        <dbReference type="Proteomes" id="UP000053447"/>
    </source>
</evidence>
<dbReference type="RefSeq" id="XP_018230512.1">
    <property type="nucleotide sequence ID" value="XM_018373344.1"/>
</dbReference>
<dbReference type="EMBL" id="LFWA01000004">
    <property type="protein sequence ID" value="KTW31820.1"/>
    <property type="molecule type" value="Genomic_DNA"/>
</dbReference>
<name>A0A0W4ZTW9_PNEJ7</name>